<dbReference type="CDD" id="cd00086">
    <property type="entry name" value="homeodomain"/>
    <property type="match status" value="1"/>
</dbReference>
<dbReference type="InterPro" id="IPR001356">
    <property type="entry name" value="HD"/>
</dbReference>
<dbReference type="Pfam" id="PF00046">
    <property type="entry name" value="Homeodomain"/>
    <property type="match status" value="1"/>
</dbReference>
<dbReference type="AlphaFoldDB" id="A0A2Y9IG62"/>
<comment type="subcellular location">
    <subcellularLocation>
        <location evidence="1 5 6">Nucleus</location>
    </subcellularLocation>
</comment>
<evidence type="ECO:0000256" key="3">
    <source>
        <dbReference type="ARBA" id="ARBA00023155"/>
    </source>
</evidence>
<evidence type="ECO:0000256" key="4">
    <source>
        <dbReference type="ARBA" id="ARBA00023242"/>
    </source>
</evidence>
<dbReference type="GO" id="GO:0000981">
    <property type="term" value="F:DNA-binding transcription factor activity, RNA polymerase II-specific"/>
    <property type="evidence" value="ECO:0007669"/>
    <property type="project" value="InterPro"/>
</dbReference>
<dbReference type="GO" id="GO:0000978">
    <property type="term" value="F:RNA polymerase II cis-regulatory region sequence-specific DNA binding"/>
    <property type="evidence" value="ECO:0007669"/>
    <property type="project" value="TreeGrafter"/>
</dbReference>
<dbReference type="InterPro" id="IPR009057">
    <property type="entry name" value="Homeodomain-like_sf"/>
</dbReference>
<dbReference type="OrthoDB" id="6159439at2759"/>
<evidence type="ECO:0000259" key="8">
    <source>
        <dbReference type="PROSITE" id="PS50071"/>
    </source>
</evidence>
<keyword evidence="9" id="KW-1185">Reference proteome</keyword>
<evidence type="ECO:0000256" key="1">
    <source>
        <dbReference type="ARBA" id="ARBA00004123"/>
    </source>
</evidence>
<evidence type="ECO:0000256" key="5">
    <source>
        <dbReference type="PROSITE-ProRule" id="PRU00108"/>
    </source>
</evidence>
<dbReference type="STRING" id="391180.A0A2Y9IG62"/>
<evidence type="ECO:0000313" key="9">
    <source>
        <dbReference type="Proteomes" id="UP000248482"/>
    </source>
</evidence>
<evidence type="ECO:0000313" key="10">
    <source>
        <dbReference type="RefSeq" id="XP_022347667.1"/>
    </source>
</evidence>
<gene>
    <name evidence="10" type="primary">LOC111139629</name>
</gene>
<feature type="compositionally biased region" description="Basic residues" evidence="7">
    <location>
        <begin position="18"/>
        <end position="28"/>
    </location>
</feature>
<dbReference type="Gene3D" id="1.10.10.60">
    <property type="entry name" value="Homeodomain-like"/>
    <property type="match status" value="1"/>
</dbReference>
<dbReference type="GeneID" id="111139629"/>
<accession>A0A2Y9IG62</accession>
<evidence type="ECO:0000256" key="6">
    <source>
        <dbReference type="RuleBase" id="RU000682"/>
    </source>
</evidence>
<protein>
    <submittedName>
        <fullName evidence="10">Divergent paired-related homeobox</fullName>
    </submittedName>
</protein>
<dbReference type="Proteomes" id="UP000248482">
    <property type="component" value="Unplaced"/>
</dbReference>
<name>A0A2Y9IG62_ENHLU</name>
<keyword evidence="2 5" id="KW-0238">DNA-binding</keyword>
<evidence type="ECO:0000256" key="2">
    <source>
        <dbReference type="ARBA" id="ARBA00023125"/>
    </source>
</evidence>
<dbReference type="PROSITE" id="PS50071">
    <property type="entry name" value="HOMEOBOX_2"/>
    <property type="match status" value="1"/>
</dbReference>
<sequence>MGTQLDLGMSGTGDLPKGKHQKHSQRKRTMFTEKQLADLESLFSKNPYPAPSLQKEMASKLEIHPTVLQVWFKNHRAKLKKAKQQLAGAEVKTSSSEGPMDAPPGSSHGAHQASLVYTDHPTPSFQLSICSNLKVLPDHSVGHKIVHFGCCRDPNVYSLRPIMESQILPTSYTAYSLGSSSPQRT</sequence>
<keyword evidence="4 5" id="KW-0539">Nucleus</keyword>
<keyword evidence="3 5" id="KW-0371">Homeobox</keyword>
<proteinExistence type="predicted"/>
<feature type="region of interest" description="Disordered" evidence="7">
    <location>
        <begin position="83"/>
        <end position="112"/>
    </location>
</feature>
<organism evidence="9 10">
    <name type="scientific">Enhydra lutris kenyoni</name>
    <name type="common">northern sea otter</name>
    <dbReference type="NCBI Taxonomy" id="391180"/>
    <lineage>
        <taxon>Eukaryota</taxon>
        <taxon>Metazoa</taxon>
        <taxon>Chordata</taxon>
        <taxon>Craniata</taxon>
        <taxon>Vertebrata</taxon>
        <taxon>Euteleostomi</taxon>
        <taxon>Mammalia</taxon>
        <taxon>Eutheria</taxon>
        <taxon>Laurasiatheria</taxon>
        <taxon>Carnivora</taxon>
        <taxon>Caniformia</taxon>
        <taxon>Musteloidea</taxon>
        <taxon>Mustelidae</taxon>
        <taxon>Lutrinae</taxon>
        <taxon>Enhydra</taxon>
    </lineage>
</organism>
<dbReference type="SUPFAM" id="SSF46689">
    <property type="entry name" value="Homeodomain-like"/>
    <property type="match status" value="1"/>
</dbReference>
<evidence type="ECO:0000256" key="7">
    <source>
        <dbReference type="SAM" id="MobiDB-lite"/>
    </source>
</evidence>
<dbReference type="GO" id="GO:0005634">
    <property type="term" value="C:nucleus"/>
    <property type="evidence" value="ECO:0007669"/>
    <property type="project" value="UniProtKB-SubCell"/>
</dbReference>
<feature type="region of interest" description="Disordered" evidence="7">
    <location>
        <begin position="1"/>
        <end position="28"/>
    </location>
</feature>
<dbReference type="PANTHER" id="PTHR45793:SF15">
    <property type="entry name" value="DIVERGENT PAIRED-RELATED HOMEOBOX"/>
    <property type="match status" value="1"/>
</dbReference>
<feature type="DNA-binding region" description="Homeobox" evidence="5">
    <location>
        <begin position="24"/>
        <end position="83"/>
    </location>
</feature>
<dbReference type="RefSeq" id="XP_022347667.1">
    <property type="nucleotide sequence ID" value="XM_022491959.1"/>
</dbReference>
<dbReference type="PANTHER" id="PTHR45793">
    <property type="entry name" value="HOMEOBOX PROTEIN"/>
    <property type="match status" value="1"/>
</dbReference>
<feature type="domain" description="Homeobox" evidence="8">
    <location>
        <begin position="22"/>
        <end position="82"/>
    </location>
</feature>
<dbReference type="PROSITE" id="PS00027">
    <property type="entry name" value="HOMEOBOX_1"/>
    <property type="match status" value="1"/>
</dbReference>
<dbReference type="KEGG" id="elk:111139629"/>
<dbReference type="SMART" id="SM00389">
    <property type="entry name" value="HOX"/>
    <property type="match status" value="1"/>
</dbReference>
<reference evidence="10" key="1">
    <citation type="submission" date="2025-08" db="UniProtKB">
        <authorList>
            <consortium name="RefSeq"/>
        </authorList>
    </citation>
    <scope>IDENTIFICATION</scope>
    <source>
        <tissue evidence="10">Blood</tissue>
    </source>
</reference>
<dbReference type="InterPro" id="IPR017970">
    <property type="entry name" value="Homeobox_CS"/>
</dbReference>